<keyword evidence="1" id="KW-0479">Metal-binding</keyword>
<feature type="domain" description="C2H2-type" evidence="3">
    <location>
        <begin position="51"/>
        <end position="73"/>
    </location>
</feature>
<gene>
    <name evidence="4" type="ORF">ECRASSUSDP1_LOCUS2122</name>
</gene>
<dbReference type="InterPro" id="IPR036236">
    <property type="entry name" value="Znf_C2H2_sf"/>
</dbReference>
<dbReference type="PROSITE" id="PS00028">
    <property type="entry name" value="ZINC_FINGER_C2H2_1"/>
    <property type="match status" value="1"/>
</dbReference>
<evidence type="ECO:0000256" key="2">
    <source>
        <dbReference type="SAM" id="MobiDB-lite"/>
    </source>
</evidence>
<dbReference type="SUPFAM" id="SSF57667">
    <property type="entry name" value="beta-beta-alpha zinc fingers"/>
    <property type="match status" value="1"/>
</dbReference>
<protein>
    <recommendedName>
        <fullName evidence="3">C2H2-type domain-containing protein</fullName>
    </recommendedName>
</protein>
<feature type="compositionally biased region" description="Low complexity" evidence="2">
    <location>
        <begin position="222"/>
        <end position="254"/>
    </location>
</feature>
<keyword evidence="1" id="KW-0863">Zinc-finger</keyword>
<dbReference type="PROSITE" id="PS50157">
    <property type="entry name" value="ZINC_FINGER_C2H2_2"/>
    <property type="match status" value="1"/>
</dbReference>
<dbReference type="InterPro" id="IPR013087">
    <property type="entry name" value="Znf_C2H2_type"/>
</dbReference>
<name>A0AAD1U2K8_EUPCR</name>
<evidence type="ECO:0000313" key="4">
    <source>
        <dbReference type="EMBL" id="CAI2360816.1"/>
    </source>
</evidence>
<evidence type="ECO:0000259" key="3">
    <source>
        <dbReference type="PROSITE" id="PS50157"/>
    </source>
</evidence>
<dbReference type="EMBL" id="CAMPGE010002012">
    <property type="protein sequence ID" value="CAI2360816.1"/>
    <property type="molecule type" value="Genomic_DNA"/>
</dbReference>
<reference evidence="4" key="1">
    <citation type="submission" date="2023-07" db="EMBL/GenBank/DDBJ databases">
        <authorList>
            <consortium name="AG Swart"/>
            <person name="Singh M."/>
            <person name="Singh A."/>
            <person name="Seah K."/>
            <person name="Emmerich C."/>
        </authorList>
    </citation>
    <scope>NUCLEOTIDE SEQUENCE</scope>
    <source>
        <strain evidence="4">DP1</strain>
    </source>
</reference>
<keyword evidence="1" id="KW-0862">Zinc</keyword>
<dbReference type="Gene3D" id="3.30.160.60">
    <property type="entry name" value="Classic Zinc Finger"/>
    <property type="match status" value="1"/>
</dbReference>
<dbReference type="Proteomes" id="UP001295684">
    <property type="component" value="Unassembled WGS sequence"/>
</dbReference>
<evidence type="ECO:0000313" key="5">
    <source>
        <dbReference type="Proteomes" id="UP001295684"/>
    </source>
</evidence>
<dbReference type="AlphaFoldDB" id="A0AAD1U2K8"/>
<proteinExistence type="predicted"/>
<dbReference type="GO" id="GO:0008270">
    <property type="term" value="F:zinc ion binding"/>
    <property type="evidence" value="ECO:0007669"/>
    <property type="project" value="UniProtKB-KW"/>
</dbReference>
<keyword evidence="5" id="KW-1185">Reference proteome</keyword>
<feature type="region of interest" description="Disordered" evidence="2">
    <location>
        <begin position="216"/>
        <end position="256"/>
    </location>
</feature>
<organism evidence="4 5">
    <name type="scientific">Euplotes crassus</name>
    <dbReference type="NCBI Taxonomy" id="5936"/>
    <lineage>
        <taxon>Eukaryota</taxon>
        <taxon>Sar</taxon>
        <taxon>Alveolata</taxon>
        <taxon>Ciliophora</taxon>
        <taxon>Intramacronucleata</taxon>
        <taxon>Spirotrichea</taxon>
        <taxon>Hypotrichia</taxon>
        <taxon>Euplotida</taxon>
        <taxon>Euplotidae</taxon>
        <taxon>Moneuplotes</taxon>
    </lineage>
</organism>
<accession>A0AAD1U2K8</accession>
<sequence>MYLEDMNELKSHRNSTTAESWNPGKSYNDPIVERDRRVSEAVYSLYQERWFQCSVCGARFERHQRLVDHHNTHFVCNKTRYGLSNIGCLGLKTRKNFMSKKAFIYEYKTNSNIYNKQKVPLRSLKTEKIQGDYYLEDHVSCDDFEGDNNQCFVCEERFEVLRYDENQEDFYIGATKVKFNEKECYLVHTKNCIPFLQKQCLVNKNTKPQGRLCTTQYSSTNTSAPSKPSKSLSPTLLPKSPQSSSTSSSQDSSSELNSAAFLQALTKSQ</sequence>
<evidence type="ECO:0000256" key="1">
    <source>
        <dbReference type="PROSITE-ProRule" id="PRU00042"/>
    </source>
</evidence>
<comment type="caution">
    <text evidence="4">The sequence shown here is derived from an EMBL/GenBank/DDBJ whole genome shotgun (WGS) entry which is preliminary data.</text>
</comment>